<comment type="caution">
    <text evidence="2">The sequence shown here is derived from an EMBL/GenBank/DDBJ whole genome shotgun (WGS) entry which is preliminary data.</text>
</comment>
<sequence>MPSAPQPAQLLLLGLSFVSCLLLPSHAGGALSPPPDAPTAYEVLERYGFPRGILPEGVKSYLLRKDGTFEAYLGGYGDCNFAVAGGYTLRYRRKITGRLDVDGPTRAIRELKGVRVKLFFVWLPIGDVVRGDAELRFHVGPLWTTFPVSDFGECPRCRCGFDCAAAAAASPGSLAA</sequence>
<keyword evidence="3" id="KW-1185">Reference proteome</keyword>
<evidence type="ECO:0000313" key="2">
    <source>
        <dbReference type="EMBL" id="MQL76276.1"/>
    </source>
</evidence>
<proteinExistence type="predicted"/>
<accession>A0A843U1R2</accession>
<dbReference type="InterPro" id="IPR036758">
    <property type="entry name" value="At5g01610-like"/>
</dbReference>
<dbReference type="SUPFAM" id="SSF141562">
    <property type="entry name" value="At5g01610-like"/>
    <property type="match status" value="1"/>
</dbReference>
<feature type="chain" id="PRO_5032573620" evidence="1">
    <location>
        <begin position="28"/>
        <end position="176"/>
    </location>
</feature>
<gene>
    <name evidence="2" type="ORF">Taro_008661</name>
</gene>
<dbReference type="PANTHER" id="PTHR31676">
    <property type="entry name" value="T31J12.3 PROTEIN-RELATED"/>
    <property type="match status" value="1"/>
</dbReference>
<feature type="signal peptide" evidence="1">
    <location>
        <begin position="1"/>
        <end position="27"/>
    </location>
</feature>
<dbReference type="PANTHER" id="PTHR31676:SF27">
    <property type="entry name" value="EXPRESSED PROTEIN"/>
    <property type="match status" value="1"/>
</dbReference>
<organism evidence="2 3">
    <name type="scientific">Colocasia esculenta</name>
    <name type="common">Wild taro</name>
    <name type="synonym">Arum esculentum</name>
    <dbReference type="NCBI Taxonomy" id="4460"/>
    <lineage>
        <taxon>Eukaryota</taxon>
        <taxon>Viridiplantae</taxon>
        <taxon>Streptophyta</taxon>
        <taxon>Embryophyta</taxon>
        <taxon>Tracheophyta</taxon>
        <taxon>Spermatophyta</taxon>
        <taxon>Magnoliopsida</taxon>
        <taxon>Liliopsida</taxon>
        <taxon>Araceae</taxon>
        <taxon>Aroideae</taxon>
        <taxon>Colocasieae</taxon>
        <taxon>Colocasia</taxon>
    </lineage>
</organism>
<dbReference type="Gene3D" id="2.30.240.10">
    <property type="entry name" value="At5g01610-like"/>
    <property type="match status" value="1"/>
</dbReference>
<dbReference type="InterPro" id="IPR007493">
    <property type="entry name" value="DUF538"/>
</dbReference>
<keyword evidence="1" id="KW-0732">Signal</keyword>
<dbReference type="Pfam" id="PF04398">
    <property type="entry name" value="DUF538"/>
    <property type="match status" value="1"/>
</dbReference>
<reference evidence="2" key="1">
    <citation type="submission" date="2017-07" db="EMBL/GenBank/DDBJ databases">
        <title>Taro Niue Genome Assembly and Annotation.</title>
        <authorList>
            <person name="Atibalentja N."/>
            <person name="Keating K."/>
            <person name="Fields C.J."/>
        </authorList>
    </citation>
    <scope>NUCLEOTIDE SEQUENCE</scope>
    <source>
        <strain evidence="2">Niue_2</strain>
        <tissue evidence="2">Leaf</tissue>
    </source>
</reference>
<dbReference type="OrthoDB" id="1897482at2759"/>
<dbReference type="EMBL" id="NMUH01000289">
    <property type="protein sequence ID" value="MQL76276.1"/>
    <property type="molecule type" value="Genomic_DNA"/>
</dbReference>
<evidence type="ECO:0000256" key="1">
    <source>
        <dbReference type="SAM" id="SignalP"/>
    </source>
</evidence>
<name>A0A843U1R2_COLES</name>
<dbReference type="AlphaFoldDB" id="A0A843U1R2"/>
<protein>
    <submittedName>
        <fullName evidence="2">Uncharacterized protein</fullName>
    </submittedName>
</protein>
<evidence type="ECO:0000313" key="3">
    <source>
        <dbReference type="Proteomes" id="UP000652761"/>
    </source>
</evidence>
<dbReference type="Proteomes" id="UP000652761">
    <property type="component" value="Unassembled WGS sequence"/>
</dbReference>